<feature type="compositionally biased region" description="Basic residues" evidence="1">
    <location>
        <begin position="1"/>
        <end position="10"/>
    </location>
</feature>
<feature type="compositionally biased region" description="Basic and acidic residues" evidence="1">
    <location>
        <begin position="540"/>
        <end position="550"/>
    </location>
</feature>
<feature type="region of interest" description="Disordered" evidence="1">
    <location>
        <begin position="1"/>
        <end position="50"/>
    </location>
</feature>
<evidence type="ECO:0000256" key="1">
    <source>
        <dbReference type="SAM" id="MobiDB-lite"/>
    </source>
</evidence>
<feature type="compositionally biased region" description="Low complexity" evidence="1">
    <location>
        <begin position="303"/>
        <end position="320"/>
    </location>
</feature>
<sequence>MAPGTRHARRGGYAEHDDFEGLPVRQWRQEWVAVAPPPPQEQQQSNDVWSVELLHGMPKDSNLLPAHSLELLRAARSGRLYKRPPPNDDDDVDVDAALAEKPEKREDEEPETQGFSIRPWKQVPRSVEASTVSYLAKRRPGTVTIASRTVDDKAAEPTVTRATVRRLDAAGNAYTEEITLAHGQQVQGEIVATRVVAINADVPPAPAPPRRRPPPPKRKPKAGPGRGRKKMKILNAPKPEEREREPVGAPRHEQAKVRAKTAQGIQTPQDSEMADGDDDDDDDGDEDDEGAAEQEQDQEMPDADLLAPPAPSAGVGSPRPEGSPLKHVTLPPAEPSHTATNGELGMDSLPDAQPGPPAAELPSEPMLPAPASLEPTPAQSMLPEPESHAPGSSVPDPTPSESSRPEPTSPRSSLPETAVPETEVPEATVPERTPPGSEVPEPVVLEKPAVTGPTVPESQAEMTDSIMTEPTSAVVSDEPQEAMEREVSTAPKEPSEEPVQMTEDKSPSLPPPPPDQVGNIKSPRADTESLQPLLSQLDSARTDDSLRPDDSASMQLPPESAPSDGSVAKESSLKLSPKLSPIPSPRSSPQSSSSRPKESPLQDNSPPRGGESPRRESPASQNALAVEKPLHPENDSPQVDELRPSHLSVTADASPGADLLDGLLGELGRQASDGKCLGPESVTKLEATTPEKMDVLLETKDMELSEAAGDDSEAVAVAAPESEAPKVAESTDATQAVEVQEVTEGQVTPEAPEVSEAA</sequence>
<feature type="compositionally biased region" description="Low complexity" evidence="1">
    <location>
        <begin position="399"/>
        <end position="435"/>
    </location>
</feature>
<dbReference type="GeneID" id="63717768"/>
<dbReference type="RefSeq" id="XP_040657464.1">
    <property type="nucleotide sequence ID" value="XM_040802431.1"/>
</dbReference>
<evidence type="ECO:0000313" key="2">
    <source>
        <dbReference type="EMBL" id="KYK58112.1"/>
    </source>
</evidence>
<dbReference type="STRING" id="98403.A0A151GM92"/>
<gene>
    <name evidence="2" type="ORF">DCS_05125</name>
</gene>
<feature type="compositionally biased region" description="Basic and acidic residues" evidence="1">
    <location>
        <begin position="238"/>
        <end position="256"/>
    </location>
</feature>
<feature type="compositionally biased region" description="Basic and acidic residues" evidence="1">
    <location>
        <begin position="98"/>
        <end position="107"/>
    </location>
</feature>
<evidence type="ECO:0008006" key="4">
    <source>
        <dbReference type="Google" id="ProtNLM"/>
    </source>
</evidence>
<accession>A0A151GM92</accession>
<comment type="caution">
    <text evidence="2">The sequence shown here is derived from an EMBL/GenBank/DDBJ whole genome shotgun (WGS) entry which is preliminary data.</text>
</comment>
<feature type="compositionally biased region" description="Low complexity" evidence="1">
    <location>
        <begin position="651"/>
        <end position="668"/>
    </location>
</feature>
<feature type="compositionally biased region" description="Acidic residues" evidence="1">
    <location>
        <begin position="272"/>
        <end position="302"/>
    </location>
</feature>
<dbReference type="EMBL" id="LAYC01000002">
    <property type="protein sequence ID" value="KYK58112.1"/>
    <property type="molecule type" value="Genomic_DNA"/>
</dbReference>
<name>A0A151GM92_DRECN</name>
<feature type="compositionally biased region" description="Basic residues" evidence="1">
    <location>
        <begin position="209"/>
        <end position="232"/>
    </location>
</feature>
<feature type="region of interest" description="Disordered" evidence="1">
    <location>
        <begin position="707"/>
        <end position="758"/>
    </location>
</feature>
<feature type="compositionally biased region" description="Low complexity" evidence="1">
    <location>
        <begin position="714"/>
        <end position="748"/>
    </location>
</feature>
<feature type="compositionally biased region" description="Polar residues" evidence="1">
    <location>
        <begin position="528"/>
        <end position="539"/>
    </location>
</feature>
<evidence type="ECO:0000313" key="3">
    <source>
        <dbReference type="Proteomes" id="UP000076580"/>
    </source>
</evidence>
<organism evidence="2 3">
    <name type="scientific">Drechmeria coniospora</name>
    <name type="common">Nematophagous fungus</name>
    <name type="synonym">Meria coniospora</name>
    <dbReference type="NCBI Taxonomy" id="98403"/>
    <lineage>
        <taxon>Eukaryota</taxon>
        <taxon>Fungi</taxon>
        <taxon>Dikarya</taxon>
        <taxon>Ascomycota</taxon>
        <taxon>Pezizomycotina</taxon>
        <taxon>Sordariomycetes</taxon>
        <taxon>Hypocreomycetidae</taxon>
        <taxon>Hypocreales</taxon>
        <taxon>Ophiocordycipitaceae</taxon>
        <taxon>Drechmeria</taxon>
    </lineage>
</organism>
<dbReference type="InParanoid" id="A0A151GM92"/>
<dbReference type="Proteomes" id="UP000076580">
    <property type="component" value="Chromosome 02"/>
</dbReference>
<protein>
    <recommendedName>
        <fullName evidence="4">Apopolysialoglycoprotein</fullName>
    </recommendedName>
</protein>
<proteinExistence type="predicted"/>
<feature type="region of interest" description="Disordered" evidence="1">
    <location>
        <begin position="78"/>
        <end position="120"/>
    </location>
</feature>
<keyword evidence="3" id="KW-1185">Reference proteome</keyword>
<feature type="compositionally biased region" description="Basic and acidic residues" evidence="1">
    <location>
        <begin position="628"/>
        <end position="644"/>
    </location>
</feature>
<reference evidence="2 3" key="1">
    <citation type="journal article" date="2016" name="Sci. Rep.">
        <title>Insights into Adaptations to a Near-Obligate Nematode Endoparasitic Lifestyle from the Finished Genome of Drechmeria coniospora.</title>
        <authorList>
            <person name="Zhang L."/>
            <person name="Zhou Z."/>
            <person name="Guo Q."/>
            <person name="Fokkens L."/>
            <person name="Miskei M."/>
            <person name="Pocsi I."/>
            <person name="Zhang W."/>
            <person name="Chen M."/>
            <person name="Wang L."/>
            <person name="Sun Y."/>
            <person name="Donzelli B.G."/>
            <person name="Gibson D.M."/>
            <person name="Nelson D.R."/>
            <person name="Luo J.G."/>
            <person name="Rep M."/>
            <person name="Liu H."/>
            <person name="Yang S."/>
            <person name="Wang J."/>
            <person name="Krasnoff S.B."/>
            <person name="Xu Y."/>
            <person name="Molnar I."/>
            <person name="Lin M."/>
        </authorList>
    </citation>
    <scope>NUCLEOTIDE SEQUENCE [LARGE SCALE GENOMIC DNA]</scope>
    <source>
        <strain evidence="2 3">ARSEF 6962</strain>
    </source>
</reference>
<dbReference type="AlphaFoldDB" id="A0A151GM92"/>
<feature type="compositionally biased region" description="Polar residues" evidence="1">
    <location>
        <begin position="456"/>
        <end position="474"/>
    </location>
</feature>
<feature type="region of interest" description="Disordered" evidence="1">
    <location>
        <begin position="200"/>
        <end position="684"/>
    </location>
</feature>
<feature type="compositionally biased region" description="Low complexity" evidence="1">
    <location>
        <begin position="569"/>
        <end position="579"/>
    </location>
</feature>